<comment type="caution">
    <text evidence="1">The sequence shown here is derived from an EMBL/GenBank/DDBJ whole genome shotgun (WGS) entry which is preliminary data.</text>
</comment>
<organism evidence="1 2">
    <name type="scientific">Rhizoclosmatium globosum</name>
    <dbReference type="NCBI Taxonomy" id="329046"/>
    <lineage>
        <taxon>Eukaryota</taxon>
        <taxon>Fungi</taxon>
        <taxon>Fungi incertae sedis</taxon>
        <taxon>Chytridiomycota</taxon>
        <taxon>Chytridiomycota incertae sedis</taxon>
        <taxon>Chytridiomycetes</taxon>
        <taxon>Chytridiales</taxon>
        <taxon>Chytriomycetaceae</taxon>
        <taxon>Rhizoclosmatium</taxon>
    </lineage>
</organism>
<evidence type="ECO:0000313" key="2">
    <source>
        <dbReference type="Proteomes" id="UP000193642"/>
    </source>
</evidence>
<evidence type="ECO:0000313" key="1">
    <source>
        <dbReference type="EMBL" id="ORY51321.1"/>
    </source>
</evidence>
<dbReference type="AlphaFoldDB" id="A0A1Y2CWB6"/>
<sequence length="165" mass="18373">MYNAQVIFGPSQNTTSIELYNEEFWGQLYNTALNVRYPAGTHTLSQFSGYDLLQKCQISVVTGLGDVTFSYTSDEWGSITANSIERIRINNTLELTPRMSPQSDFATIARTLGDSQLTYQNVTKWIAQGVGLSLNNTDLKSLFVRGSTASVLCGRLIWRGSMIPR</sequence>
<dbReference type="Proteomes" id="UP000193642">
    <property type="component" value="Unassembled WGS sequence"/>
</dbReference>
<gene>
    <name evidence="1" type="ORF">BCR33DRAFT_452325</name>
</gene>
<protein>
    <submittedName>
        <fullName evidence="1">Uncharacterized protein</fullName>
    </submittedName>
</protein>
<dbReference type="OrthoDB" id="2152106at2759"/>
<proteinExistence type="predicted"/>
<keyword evidence="2" id="KW-1185">Reference proteome</keyword>
<dbReference type="EMBL" id="MCGO01000005">
    <property type="protein sequence ID" value="ORY51321.1"/>
    <property type="molecule type" value="Genomic_DNA"/>
</dbReference>
<accession>A0A1Y2CWB6</accession>
<name>A0A1Y2CWB6_9FUNG</name>
<reference evidence="1 2" key="1">
    <citation type="submission" date="2016-07" db="EMBL/GenBank/DDBJ databases">
        <title>Pervasive Adenine N6-methylation of Active Genes in Fungi.</title>
        <authorList>
            <consortium name="DOE Joint Genome Institute"/>
            <person name="Mondo S.J."/>
            <person name="Dannebaum R.O."/>
            <person name="Kuo R.C."/>
            <person name="Labutti K."/>
            <person name="Haridas S."/>
            <person name="Kuo A."/>
            <person name="Salamov A."/>
            <person name="Ahrendt S.R."/>
            <person name="Lipzen A."/>
            <person name="Sullivan W."/>
            <person name="Andreopoulos W.B."/>
            <person name="Clum A."/>
            <person name="Lindquist E."/>
            <person name="Daum C."/>
            <person name="Ramamoorthy G.K."/>
            <person name="Gryganskyi A."/>
            <person name="Culley D."/>
            <person name="Magnuson J.K."/>
            <person name="James T.Y."/>
            <person name="O'Malley M.A."/>
            <person name="Stajich J.E."/>
            <person name="Spatafora J.W."/>
            <person name="Visel A."/>
            <person name="Grigoriev I.V."/>
        </authorList>
    </citation>
    <scope>NUCLEOTIDE SEQUENCE [LARGE SCALE GENOMIC DNA]</scope>
    <source>
        <strain evidence="1 2">JEL800</strain>
    </source>
</reference>